<organism evidence="4 5">
    <name type="scientific">Bowdeniella nasicola</name>
    <dbReference type="NCBI Taxonomy" id="208480"/>
    <lineage>
        <taxon>Bacteria</taxon>
        <taxon>Bacillati</taxon>
        <taxon>Actinomycetota</taxon>
        <taxon>Actinomycetes</taxon>
        <taxon>Actinomycetales</taxon>
        <taxon>Actinomycetaceae</taxon>
        <taxon>Bowdeniella</taxon>
    </lineage>
</organism>
<dbReference type="OrthoDB" id="3260936at2"/>
<dbReference type="GO" id="GO:0004519">
    <property type="term" value="F:endonuclease activity"/>
    <property type="evidence" value="ECO:0007669"/>
    <property type="project" value="UniProtKB-KW"/>
</dbReference>
<feature type="domain" description="HNH nuclease" evidence="3">
    <location>
        <begin position="433"/>
        <end position="485"/>
    </location>
</feature>
<dbReference type="SMART" id="SM00507">
    <property type="entry name" value="HNHc"/>
    <property type="match status" value="1"/>
</dbReference>
<dbReference type="EMBL" id="FNQV01000002">
    <property type="protein sequence ID" value="SDZ81907.1"/>
    <property type="molecule type" value="Genomic_DNA"/>
</dbReference>
<evidence type="ECO:0000313" key="4">
    <source>
        <dbReference type="EMBL" id="SDZ81907.1"/>
    </source>
</evidence>
<dbReference type="GO" id="GO:0003676">
    <property type="term" value="F:nucleic acid binding"/>
    <property type="evidence" value="ECO:0007669"/>
    <property type="project" value="InterPro"/>
</dbReference>
<feature type="region of interest" description="Disordered" evidence="2">
    <location>
        <begin position="511"/>
        <end position="535"/>
    </location>
</feature>
<dbReference type="RefSeq" id="WP_092561267.1">
    <property type="nucleotide sequence ID" value="NZ_FNQV01000002.1"/>
</dbReference>
<name>A0A1H3W496_9ACTO</name>
<dbReference type="InterPro" id="IPR002711">
    <property type="entry name" value="HNH"/>
</dbReference>
<evidence type="ECO:0000256" key="1">
    <source>
        <dbReference type="ARBA" id="ARBA00023450"/>
    </source>
</evidence>
<protein>
    <submittedName>
        <fullName evidence="4">HNH endonuclease</fullName>
    </submittedName>
</protein>
<dbReference type="InterPro" id="IPR003870">
    <property type="entry name" value="DUF222"/>
</dbReference>
<dbReference type="GO" id="GO:0008270">
    <property type="term" value="F:zinc ion binding"/>
    <property type="evidence" value="ECO:0007669"/>
    <property type="project" value="InterPro"/>
</dbReference>
<sequence length="535" mass="58220">MADNTESEPQSGHSAPQAVAVLDEQLGAACASAYRVAFSALSPAIELATSFPYVHTSTPTNLQCLNECIKVSNRADAQIVRHIFQVFEKPTFVHKDRFGVVDATPEVIAAETGMSTYKVRQLRDVGSILQTLPLCSDQFDQGLVSLSVIRAVTSKLSNSAAQVCLAVDAALAPRLATLSPNAAAKEVSDLLIEIAPDEEDKAHVRASEKRCVSRPVKTANGMAKFWINMPAEQALALDSVLNELAHSAIRNGDCRTYPQLRADLLAEIMVKVMSEGFATETTCGEPFVIPPMKISVTIPFEVLARANPDWDPHPNSADGVLGDDVSMDEGEIKVLDDLEHVILGPVTINDVVYGPGASVPQYPAPAPIEREDAEASASPCGRIESAWLEGYGAIPPALAILLSAGGTWQRIVTDTLTGQPLDIGRERYRPPAAIETAVKRRDRFCQGPRCGRPTGRFEMDHVIEWQDGGPTSVRNLMLLCHRCHSLKTRKLARLVTVYSDGTRVWQIGSARSVESPRRPFRRRYSPPDDEDPPPF</sequence>
<evidence type="ECO:0000259" key="3">
    <source>
        <dbReference type="SMART" id="SM00507"/>
    </source>
</evidence>
<dbReference type="Gene3D" id="1.10.30.50">
    <property type="match status" value="1"/>
</dbReference>
<evidence type="ECO:0000256" key="2">
    <source>
        <dbReference type="SAM" id="MobiDB-lite"/>
    </source>
</evidence>
<gene>
    <name evidence="4" type="ORF">SAMN02910418_00280</name>
</gene>
<evidence type="ECO:0000313" key="5">
    <source>
        <dbReference type="Proteomes" id="UP000199288"/>
    </source>
</evidence>
<accession>A0A1H3W496</accession>
<dbReference type="Pfam" id="PF01844">
    <property type="entry name" value="HNH"/>
    <property type="match status" value="1"/>
</dbReference>
<keyword evidence="4" id="KW-0540">Nuclease</keyword>
<dbReference type="AlphaFoldDB" id="A0A1H3W496"/>
<proteinExistence type="inferred from homology"/>
<dbReference type="InterPro" id="IPR003615">
    <property type="entry name" value="HNH_nuc"/>
</dbReference>
<dbReference type="CDD" id="cd00085">
    <property type="entry name" value="HNHc"/>
    <property type="match status" value="1"/>
</dbReference>
<keyword evidence="4" id="KW-0378">Hydrolase</keyword>
<reference evidence="5" key="1">
    <citation type="submission" date="2016-10" db="EMBL/GenBank/DDBJ databases">
        <authorList>
            <person name="Varghese N."/>
            <person name="Submissions S."/>
        </authorList>
    </citation>
    <scope>NUCLEOTIDE SEQUENCE [LARGE SCALE GENOMIC DNA]</scope>
    <source>
        <strain evidence="5">KPR-1</strain>
    </source>
</reference>
<comment type="similarity">
    <text evidence="1">Belongs to the Rv1128c/1148c/1588c/1702c/1945/3466 family.</text>
</comment>
<keyword evidence="4" id="KW-0255">Endonuclease</keyword>
<keyword evidence="5" id="KW-1185">Reference proteome</keyword>
<dbReference type="Proteomes" id="UP000199288">
    <property type="component" value="Unassembled WGS sequence"/>
</dbReference>
<dbReference type="Pfam" id="PF02720">
    <property type="entry name" value="DUF222"/>
    <property type="match status" value="1"/>
</dbReference>